<accession>Q60F02</accession>
<organism evidence="1">
    <name type="scientific">Oryza sativa subsp. japonica</name>
    <name type="common">Rice</name>
    <dbReference type="NCBI Taxonomy" id="39947"/>
    <lineage>
        <taxon>Eukaryota</taxon>
        <taxon>Viridiplantae</taxon>
        <taxon>Streptophyta</taxon>
        <taxon>Embryophyta</taxon>
        <taxon>Tracheophyta</taxon>
        <taxon>Spermatophyta</taxon>
        <taxon>Magnoliopsida</taxon>
        <taxon>Liliopsida</taxon>
        <taxon>Poales</taxon>
        <taxon>Poaceae</taxon>
        <taxon>BOP clade</taxon>
        <taxon>Oryzoideae</taxon>
        <taxon>Oryzeae</taxon>
        <taxon>Oryzinae</taxon>
        <taxon>Oryza</taxon>
        <taxon>Oryza sativa</taxon>
    </lineage>
</organism>
<sequence length="89" mass="10606">MEITPEIENLPPAGPIEPWCIATRESFHQTFRHTNTEMFNTYYMLTYFRNYWVVTDIKKVGRDDWMRVVIGGEEKIGEEIASFWNKLLC</sequence>
<dbReference type="AlphaFoldDB" id="Q60F02"/>
<name>Q60F02_ORYSJ</name>
<proteinExistence type="predicted"/>
<dbReference type="EMBL" id="AC097174">
    <property type="protein sequence ID" value="AAU90148.1"/>
    <property type="molecule type" value="Genomic_DNA"/>
</dbReference>
<protein>
    <submittedName>
        <fullName evidence="1">Uncharacterized protein OJ1111_A10.11</fullName>
    </submittedName>
</protein>
<reference evidence="1" key="1">
    <citation type="submission" date="2007-05" db="EMBL/GenBank/DDBJ databases">
        <title>Oryza sativa BAC OJ1111_A10 genomic sequence.</title>
        <authorList>
            <person name="Chow T.-Y."/>
            <person name="Hsing Y.-I.C."/>
            <person name="Chen C.-S."/>
            <person name="Chen H.-H."/>
            <person name="Liu S.-M."/>
            <person name="Chao Y.-T."/>
            <person name="Chang S.-J."/>
            <person name="Chen H.-C."/>
            <person name="Chen S.-K."/>
            <person name="Chen T.-R."/>
            <person name="Chen Y.-L."/>
            <person name="Cheng C.-H."/>
            <person name="Chung C.-I."/>
            <person name="Han S.-Y."/>
            <person name="Hsiao S.-H."/>
            <person name="Hsiung J.-N."/>
            <person name="Hsu C.-H."/>
            <person name="Hsu C.-T."/>
            <person name="Huang J.-J."/>
            <person name="Kau P.-I."/>
            <person name="Lee H.-F."/>
            <person name="Lee M.-C."/>
            <person name="Leu H.-L."/>
            <person name="Li Y.-F."/>
            <person name="Lin S.-J."/>
            <person name="Lin Y.-C."/>
            <person name="Lu P.-C."/>
            <person name="Wei F.-J."/>
            <person name="Wu C.-C."/>
            <person name="Wu S.-W."/>
            <person name="Yang K.-C."/>
            <person name="Yu C.-Y."/>
            <person name="Yu S.-W."/>
            <person name="Wu H.-P."/>
            <person name="Shaw J.-F."/>
        </authorList>
    </citation>
    <scope>NUCLEOTIDE SEQUENCE</scope>
</reference>
<evidence type="ECO:0000313" key="1">
    <source>
        <dbReference type="EMBL" id="AAU90148.1"/>
    </source>
</evidence>
<gene>
    <name evidence="1" type="primary">OJ1111_A10.11</name>
</gene>